<dbReference type="Gene3D" id="3.40.50.720">
    <property type="entry name" value="NAD(P)-binding Rossmann-like Domain"/>
    <property type="match status" value="1"/>
</dbReference>
<evidence type="ECO:0000259" key="2">
    <source>
        <dbReference type="Pfam" id="PF03435"/>
    </source>
</evidence>
<dbReference type="EMBL" id="CAJHNJ030000015">
    <property type="protein sequence ID" value="CAG9113783.1"/>
    <property type="molecule type" value="Genomic_DNA"/>
</dbReference>
<name>A0A8S4EFT2_PLUXY</name>
<comment type="similarity">
    <text evidence="1">Belongs to the saccharopine dehydrogenase family.</text>
</comment>
<evidence type="ECO:0000256" key="1">
    <source>
        <dbReference type="ARBA" id="ARBA00038048"/>
    </source>
</evidence>
<dbReference type="AlphaFoldDB" id="A0A8S4EFT2"/>
<organism evidence="3 4">
    <name type="scientific">Plutella xylostella</name>
    <name type="common">Diamondback moth</name>
    <name type="synonym">Plutella maculipennis</name>
    <dbReference type="NCBI Taxonomy" id="51655"/>
    <lineage>
        <taxon>Eukaryota</taxon>
        <taxon>Metazoa</taxon>
        <taxon>Ecdysozoa</taxon>
        <taxon>Arthropoda</taxon>
        <taxon>Hexapoda</taxon>
        <taxon>Insecta</taxon>
        <taxon>Pterygota</taxon>
        <taxon>Neoptera</taxon>
        <taxon>Endopterygota</taxon>
        <taxon>Lepidoptera</taxon>
        <taxon>Glossata</taxon>
        <taxon>Ditrysia</taxon>
        <taxon>Yponomeutoidea</taxon>
        <taxon>Plutellidae</taxon>
        <taxon>Plutella</taxon>
    </lineage>
</organism>
<dbReference type="InterPro" id="IPR051276">
    <property type="entry name" value="Saccharopine_DH-like_oxidrdct"/>
</dbReference>
<dbReference type="PANTHER" id="PTHR12286:SF5">
    <property type="entry name" value="SACCHAROPINE DEHYDROGENASE-LIKE OXIDOREDUCTASE"/>
    <property type="match status" value="1"/>
</dbReference>
<dbReference type="Pfam" id="PF03435">
    <property type="entry name" value="Sacchrp_dh_NADP"/>
    <property type="match status" value="1"/>
</dbReference>
<dbReference type="GO" id="GO:0005886">
    <property type="term" value="C:plasma membrane"/>
    <property type="evidence" value="ECO:0007669"/>
    <property type="project" value="TreeGrafter"/>
</dbReference>
<dbReference type="GO" id="GO:0005739">
    <property type="term" value="C:mitochondrion"/>
    <property type="evidence" value="ECO:0007669"/>
    <property type="project" value="TreeGrafter"/>
</dbReference>
<dbReference type="PANTHER" id="PTHR12286">
    <property type="entry name" value="SACCHAROPINE DEHYDROGENASE-LIKE OXIDOREDUCTASE"/>
    <property type="match status" value="1"/>
</dbReference>
<dbReference type="InterPro" id="IPR005097">
    <property type="entry name" value="Sacchrp_dh_NADP-bd"/>
</dbReference>
<reference evidence="3" key="1">
    <citation type="submission" date="2020-11" db="EMBL/GenBank/DDBJ databases">
        <authorList>
            <person name="Whiteford S."/>
        </authorList>
    </citation>
    <scope>NUCLEOTIDE SEQUENCE</scope>
</reference>
<evidence type="ECO:0000313" key="4">
    <source>
        <dbReference type="Proteomes" id="UP000653454"/>
    </source>
</evidence>
<dbReference type="SUPFAM" id="SSF51735">
    <property type="entry name" value="NAD(P)-binding Rossmann-fold domains"/>
    <property type="match status" value="1"/>
</dbReference>
<proteinExistence type="inferred from homology"/>
<keyword evidence="4" id="KW-1185">Reference proteome</keyword>
<dbReference type="Proteomes" id="UP000653454">
    <property type="component" value="Unassembled WGS sequence"/>
</dbReference>
<dbReference type="GO" id="GO:0005811">
    <property type="term" value="C:lipid droplet"/>
    <property type="evidence" value="ECO:0007669"/>
    <property type="project" value="TreeGrafter"/>
</dbReference>
<evidence type="ECO:0000313" key="3">
    <source>
        <dbReference type="EMBL" id="CAG9113783.1"/>
    </source>
</evidence>
<dbReference type="GO" id="GO:0009247">
    <property type="term" value="P:glycolipid biosynthetic process"/>
    <property type="evidence" value="ECO:0007669"/>
    <property type="project" value="TreeGrafter"/>
</dbReference>
<sequence>MSRLDLLVFGATGFSGKIVVENIIRICRDPQYSDLTWGLAGRSLEKLQAVLQELKDADTELSEIPLVEADVTDPGSLLAMAGRARVLLNCTGPYSVLGAPVVKACIAARTHYVDITAELHLRWRGAGRGVLVIPACGFGSVPAALGLLHLEHTFQGTLHSADCYTALDIAKRLLFPGPGKTLVHYGTWASLVHELKNYREYSRLKRETFPENIYEPALEAKR</sequence>
<comment type="caution">
    <text evidence="3">The sequence shown here is derived from an EMBL/GenBank/DDBJ whole genome shotgun (WGS) entry which is preliminary data.</text>
</comment>
<gene>
    <name evidence="3" type="ORF">PLXY2_LOCUS5349</name>
</gene>
<protein>
    <submittedName>
        <fullName evidence="3">(diamondback moth) hypothetical protein</fullName>
    </submittedName>
</protein>
<feature type="domain" description="Saccharopine dehydrogenase NADP binding" evidence="2">
    <location>
        <begin position="7"/>
        <end position="117"/>
    </location>
</feature>
<dbReference type="InterPro" id="IPR036291">
    <property type="entry name" value="NAD(P)-bd_dom_sf"/>
</dbReference>
<accession>A0A8S4EFT2</accession>